<proteinExistence type="inferred from homology"/>
<dbReference type="PANTHER" id="PTHR43792">
    <property type="entry name" value="GNAT FAMILY, PUTATIVE (AFU_ORTHOLOGUE AFUA_3G00765)-RELATED-RELATED"/>
    <property type="match status" value="1"/>
</dbReference>
<dbReference type="InterPro" id="IPR016181">
    <property type="entry name" value="Acyl_CoA_acyltransferase"/>
</dbReference>
<comment type="caution">
    <text evidence="5">The sequence shown here is derived from an EMBL/GenBank/DDBJ whole genome shotgun (WGS) entry which is preliminary data.</text>
</comment>
<dbReference type="Pfam" id="PF13302">
    <property type="entry name" value="Acetyltransf_3"/>
    <property type="match status" value="1"/>
</dbReference>
<comment type="similarity">
    <text evidence="3">Belongs to the acetyltransferase family. RimJ subfamily.</text>
</comment>
<dbReference type="Gene3D" id="3.40.630.30">
    <property type="match status" value="1"/>
</dbReference>
<dbReference type="SUPFAM" id="SSF55729">
    <property type="entry name" value="Acyl-CoA N-acyltransferases (Nat)"/>
    <property type="match status" value="1"/>
</dbReference>
<gene>
    <name evidence="5" type="ORF">BB559_005933</name>
</gene>
<evidence type="ECO:0000256" key="2">
    <source>
        <dbReference type="ARBA" id="ARBA00023315"/>
    </source>
</evidence>
<keyword evidence="6" id="KW-1185">Reference proteome</keyword>
<feature type="domain" description="N-acetyltransferase" evidence="4">
    <location>
        <begin position="121"/>
        <end position="196"/>
    </location>
</feature>
<dbReference type="STRING" id="61424.A0A2T9Y5V0"/>
<evidence type="ECO:0000259" key="4">
    <source>
        <dbReference type="Pfam" id="PF13302"/>
    </source>
</evidence>
<name>A0A2T9Y5V0_9FUNG</name>
<dbReference type="InterPro" id="IPR000182">
    <property type="entry name" value="GNAT_dom"/>
</dbReference>
<sequence>MKLNVPNPNISIPDNIYFKGKNIHLSQYDESHDVAMKKLLSCPNSMKNLEFMSKLPEGWTLEESRKRREYRNKKQHEGAMANLTILIPKSNLLKLGVADLFDESEFLFPNPEKDSSTKIDLNEPYIVAGCCGLQEIVLDQAIGECGIILDYRLWRGGIGSEALLRVLEYGFEGLQLHRISFKTTEKNDGMRGWLERYCGIELESIEKECIFFDGVFIDSYTYAIFERDWHSHISKLLEKYQ</sequence>
<dbReference type="AlphaFoldDB" id="A0A2T9Y5V0"/>
<dbReference type="PANTHER" id="PTHR43792:SF8">
    <property type="entry name" value="[RIBOSOMAL PROTEIN US5]-ALANINE N-ACETYLTRANSFERASE"/>
    <property type="match status" value="1"/>
</dbReference>
<dbReference type="InterPro" id="IPR051531">
    <property type="entry name" value="N-acetyltransferase"/>
</dbReference>
<keyword evidence="2" id="KW-0012">Acyltransferase</keyword>
<keyword evidence="1" id="KW-0808">Transferase</keyword>
<reference evidence="5 6" key="1">
    <citation type="journal article" date="2018" name="MBio">
        <title>Comparative Genomics Reveals the Core Gene Toolbox for the Fungus-Insect Symbiosis.</title>
        <authorList>
            <person name="Wang Y."/>
            <person name="Stata M."/>
            <person name="Wang W."/>
            <person name="Stajich J.E."/>
            <person name="White M.M."/>
            <person name="Moncalvo J.M."/>
        </authorList>
    </citation>
    <scope>NUCLEOTIDE SEQUENCE [LARGE SCALE GENOMIC DNA]</scope>
    <source>
        <strain evidence="5 6">AUS-77-4</strain>
    </source>
</reference>
<accession>A0A2T9Y5V0</accession>
<protein>
    <recommendedName>
        <fullName evidence="4">N-acetyltransferase domain-containing protein</fullName>
    </recommendedName>
</protein>
<dbReference type="Proteomes" id="UP000245699">
    <property type="component" value="Unassembled WGS sequence"/>
</dbReference>
<evidence type="ECO:0000313" key="5">
    <source>
        <dbReference type="EMBL" id="PVU87685.1"/>
    </source>
</evidence>
<organism evidence="5 6">
    <name type="scientific">Furculomyces boomerangus</name>
    <dbReference type="NCBI Taxonomy" id="61424"/>
    <lineage>
        <taxon>Eukaryota</taxon>
        <taxon>Fungi</taxon>
        <taxon>Fungi incertae sedis</taxon>
        <taxon>Zoopagomycota</taxon>
        <taxon>Kickxellomycotina</taxon>
        <taxon>Harpellomycetes</taxon>
        <taxon>Harpellales</taxon>
        <taxon>Harpellaceae</taxon>
        <taxon>Furculomyces</taxon>
    </lineage>
</organism>
<evidence type="ECO:0000313" key="6">
    <source>
        <dbReference type="Proteomes" id="UP000245699"/>
    </source>
</evidence>
<dbReference type="EMBL" id="MBFT01000708">
    <property type="protein sequence ID" value="PVU87685.1"/>
    <property type="molecule type" value="Genomic_DNA"/>
</dbReference>
<evidence type="ECO:0000256" key="1">
    <source>
        <dbReference type="ARBA" id="ARBA00022679"/>
    </source>
</evidence>
<evidence type="ECO:0000256" key="3">
    <source>
        <dbReference type="ARBA" id="ARBA00038502"/>
    </source>
</evidence>
<dbReference type="OrthoDB" id="64477at2759"/>
<dbReference type="GO" id="GO:0016747">
    <property type="term" value="F:acyltransferase activity, transferring groups other than amino-acyl groups"/>
    <property type="evidence" value="ECO:0007669"/>
    <property type="project" value="InterPro"/>
</dbReference>